<keyword evidence="4" id="KW-0560">Oxidoreductase</keyword>
<dbReference type="EMBL" id="CP034587">
    <property type="protein sequence ID" value="AZQ75317.1"/>
    <property type="molecule type" value="Genomic_DNA"/>
</dbReference>
<dbReference type="GO" id="GO:0050660">
    <property type="term" value="F:flavin adenine dinucleotide binding"/>
    <property type="evidence" value="ECO:0007669"/>
    <property type="project" value="InterPro"/>
</dbReference>
<dbReference type="OrthoDB" id="9806452at2"/>
<evidence type="ECO:0000313" key="7">
    <source>
        <dbReference type="EMBL" id="AZQ75317.1"/>
    </source>
</evidence>
<dbReference type="Gene3D" id="3.50.50.60">
    <property type="entry name" value="FAD/NAD(P)-binding domain"/>
    <property type="match status" value="1"/>
</dbReference>
<dbReference type="SUPFAM" id="SSF51905">
    <property type="entry name" value="FAD/NAD(P)-binding domain"/>
    <property type="match status" value="1"/>
</dbReference>
<dbReference type="Pfam" id="PF01266">
    <property type="entry name" value="DAO"/>
    <property type="match status" value="1"/>
</dbReference>
<dbReference type="PANTHER" id="PTHR10961">
    <property type="entry name" value="PEROXISOMAL SARCOSINE OXIDASE"/>
    <property type="match status" value="1"/>
</dbReference>
<comment type="cofactor">
    <cofactor evidence="1">
        <name>FAD</name>
        <dbReference type="ChEBI" id="CHEBI:57692"/>
    </cofactor>
</comment>
<dbReference type="Proteomes" id="UP000267900">
    <property type="component" value="Chromosome"/>
</dbReference>
<feature type="compositionally biased region" description="Basic and acidic residues" evidence="5">
    <location>
        <begin position="127"/>
        <end position="137"/>
    </location>
</feature>
<feature type="region of interest" description="Disordered" evidence="5">
    <location>
        <begin position="1"/>
        <end position="52"/>
    </location>
</feature>
<feature type="compositionally biased region" description="Basic residues" evidence="5">
    <location>
        <begin position="95"/>
        <end position="113"/>
    </location>
</feature>
<keyword evidence="2" id="KW-0285">Flavoprotein</keyword>
<evidence type="ECO:0000256" key="2">
    <source>
        <dbReference type="ARBA" id="ARBA00022630"/>
    </source>
</evidence>
<evidence type="ECO:0000256" key="1">
    <source>
        <dbReference type="ARBA" id="ARBA00001974"/>
    </source>
</evidence>
<feature type="domain" description="FAD dependent oxidoreductase" evidence="6">
    <location>
        <begin position="183"/>
        <end position="528"/>
    </location>
</feature>
<gene>
    <name evidence="7" type="ORF">EKH77_01480</name>
</gene>
<name>A0A3S9PSH6_STRLT</name>
<evidence type="ECO:0000256" key="5">
    <source>
        <dbReference type="SAM" id="MobiDB-lite"/>
    </source>
</evidence>
<dbReference type="InterPro" id="IPR045170">
    <property type="entry name" value="MTOX"/>
</dbReference>
<feature type="region of interest" description="Disordered" evidence="5">
    <location>
        <begin position="65"/>
        <end position="174"/>
    </location>
</feature>
<feature type="compositionally biased region" description="Basic and acidic residues" evidence="5">
    <location>
        <begin position="22"/>
        <end position="32"/>
    </location>
</feature>
<feature type="compositionally biased region" description="Basic residues" evidence="5">
    <location>
        <begin position="138"/>
        <end position="172"/>
    </location>
</feature>
<dbReference type="PANTHER" id="PTHR10961:SF46">
    <property type="entry name" value="PEROXISOMAL SARCOSINE OXIDASE"/>
    <property type="match status" value="1"/>
</dbReference>
<evidence type="ECO:0000256" key="3">
    <source>
        <dbReference type="ARBA" id="ARBA00022827"/>
    </source>
</evidence>
<feature type="compositionally biased region" description="Low complexity" evidence="5">
    <location>
        <begin position="38"/>
        <end position="52"/>
    </location>
</feature>
<dbReference type="GO" id="GO:0008115">
    <property type="term" value="F:sarcosine oxidase activity"/>
    <property type="evidence" value="ECO:0007669"/>
    <property type="project" value="TreeGrafter"/>
</dbReference>
<protein>
    <submittedName>
        <fullName evidence="7">FAD-dependent oxidoreductase</fullName>
    </submittedName>
</protein>
<evidence type="ECO:0000313" key="8">
    <source>
        <dbReference type="Proteomes" id="UP000267900"/>
    </source>
</evidence>
<proteinExistence type="predicted"/>
<dbReference type="AlphaFoldDB" id="A0A3S9PSH6"/>
<dbReference type="Gene3D" id="3.30.9.10">
    <property type="entry name" value="D-Amino Acid Oxidase, subunit A, domain 2"/>
    <property type="match status" value="1"/>
</dbReference>
<organism evidence="7 8">
    <name type="scientific">Streptomyces luteoverticillatus</name>
    <name type="common">Streptoverticillium luteoverticillatus</name>
    <dbReference type="NCBI Taxonomy" id="66425"/>
    <lineage>
        <taxon>Bacteria</taxon>
        <taxon>Bacillati</taxon>
        <taxon>Actinomycetota</taxon>
        <taxon>Actinomycetes</taxon>
        <taxon>Kitasatosporales</taxon>
        <taxon>Streptomycetaceae</taxon>
        <taxon>Streptomyces</taxon>
    </lineage>
</organism>
<evidence type="ECO:0000256" key="4">
    <source>
        <dbReference type="ARBA" id="ARBA00023002"/>
    </source>
</evidence>
<dbReference type="InterPro" id="IPR006076">
    <property type="entry name" value="FAD-dep_OxRdtase"/>
</dbReference>
<reference evidence="7 8" key="1">
    <citation type="submission" date="2018-12" db="EMBL/GenBank/DDBJ databases">
        <title>The whole draft genome of Streptomyce luteoverticillatus CGMCC 15060.</title>
        <authorList>
            <person name="Feng Z."/>
            <person name="Chen G."/>
            <person name="Zhang J."/>
            <person name="Zhu H."/>
            <person name="Yu X."/>
            <person name="Zhang W."/>
            <person name="Zhang X."/>
        </authorList>
    </citation>
    <scope>NUCLEOTIDE SEQUENCE [LARGE SCALE GENOMIC DNA]</scope>
    <source>
        <strain evidence="7 8">CGMCC 15060</strain>
    </source>
</reference>
<keyword evidence="8" id="KW-1185">Reference proteome</keyword>
<evidence type="ECO:0000259" key="6">
    <source>
        <dbReference type="Pfam" id="PF01266"/>
    </source>
</evidence>
<accession>A0A3S9PSH6</accession>
<keyword evidence="3" id="KW-0274">FAD</keyword>
<dbReference type="SUPFAM" id="SSF54373">
    <property type="entry name" value="FAD-linked reductases, C-terminal domain"/>
    <property type="match status" value="1"/>
</dbReference>
<dbReference type="InterPro" id="IPR036188">
    <property type="entry name" value="FAD/NAD-bd_sf"/>
</dbReference>
<sequence>MGALPRAGRRRAGRALAVLADRPVHPDRDAGRGGDTGGRPAALPGAVPAAAGACRRGLPERLLRRGLLPPPRHPPAARTGQPRPGLRRLPEPHPRLGRGLRPGRRRARRRGRRRADARPARPPGHAGLREPAVDRPRRDRRAALGRRPDARRRRARRHRGPLLHPAARRPRSAGHGVVTRTALVVGAGVFGLATARALALRGWSVRVLDPNEPGTEGASSAETRILRLSHGTDDWYTDLAHRATTGWRELERESRRRLLLPTGVLTLGPRDGDGWERASAAALRRLGVPVETLTAAAVTRRFPGFDGGGSGTALFEPEAGVLLARAATRALAGSARERGAELLRGAAVPDGGTAVVDGEPLRADLTLWAVGPALPALFPGLTSVRPYRQDCWYVRPRGPWAGDEAGAGTGSGFGGRPAWLDRAHGCYGIPAVGELGVKVVPDVETDPRAATDPSPGEIPRALREYLRARLPHLADSPVLRREVCSYALMPDEHFLLARHPGRRDVWLVGGDSGHGFKHGPAWGEYVADVVEGRCAPLPRFALR</sequence>